<proteinExistence type="predicted"/>
<reference evidence="1 3" key="2">
    <citation type="journal article" date="2013" name="Nature">
        <title>Insights into bilaterian evolution from three spiralian genomes.</title>
        <authorList>
            <person name="Simakov O."/>
            <person name="Marletaz F."/>
            <person name="Cho S.J."/>
            <person name="Edsinger-Gonzales E."/>
            <person name="Havlak P."/>
            <person name="Hellsten U."/>
            <person name="Kuo D.H."/>
            <person name="Larsson T."/>
            <person name="Lv J."/>
            <person name="Arendt D."/>
            <person name="Savage R."/>
            <person name="Osoegawa K."/>
            <person name="de Jong P."/>
            <person name="Grimwood J."/>
            <person name="Chapman J.A."/>
            <person name="Shapiro H."/>
            <person name="Aerts A."/>
            <person name="Otillar R.P."/>
            <person name="Terry A.Y."/>
            <person name="Boore J.L."/>
            <person name="Grigoriev I.V."/>
            <person name="Lindberg D.R."/>
            <person name="Seaver E.C."/>
            <person name="Weisblat D.A."/>
            <person name="Putnam N.H."/>
            <person name="Rokhsar D.S."/>
        </authorList>
    </citation>
    <scope>NUCLEOTIDE SEQUENCE</scope>
    <source>
        <strain evidence="1 3">I ESC-2004</strain>
    </source>
</reference>
<protein>
    <submittedName>
        <fullName evidence="1 2">Uncharacterized protein</fullName>
    </submittedName>
</protein>
<name>R7V189_CAPTE</name>
<sequence>MSKTDYENTLALYWSALYIHIETDALQTKLFAREKHVLPIAWVSTTKRFVEERPKTETRRKKELLQGVVRISGSESDIGNILYNESAFLLLQWDQGAIRFEAHDPGLERGGGTEGERSQRPGVLQLHAEFSWNFFGFGSLLRGVQAGGRILLKVKTVCRGQATDSANNAVFATILRRLMRFPDYVTYSTAAINAHNVIPRSSRLASSVMFARMHHSSSVNRAGDFLLTLSTDNYWKEIPFRQLRLNDSL</sequence>
<evidence type="ECO:0000313" key="2">
    <source>
        <dbReference type="EnsemblMetazoa" id="CapteP194651"/>
    </source>
</evidence>
<dbReference type="EMBL" id="KB297743">
    <property type="protein sequence ID" value="ELU09977.1"/>
    <property type="molecule type" value="Genomic_DNA"/>
</dbReference>
<accession>R7V189</accession>
<dbReference type="Proteomes" id="UP000014760">
    <property type="component" value="Unassembled WGS sequence"/>
</dbReference>
<reference evidence="3" key="1">
    <citation type="submission" date="2012-12" db="EMBL/GenBank/DDBJ databases">
        <authorList>
            <person name="Hellsten U."/>
            <person name="Grimwood J."/>
            <person name="Chapman J.A."/>
            <person name="Shapiro H."/>
            <person name="Aerts A."/>
            <person name="Otillar R.P."/>
            <person name="Terry A.Y."/>
            <person name="Boore J.L."/>
            <person name="Simakov O."/>
            <person name="Marletaz F."/>
            <person name="Cho S.-J."/>
            <person name="Edsinger-Gonzales E."/>
            <person name="Havlak P."/>
            <person name="Kuo D.-H."/>
            <person name="Larsson T."/>
            <person name="Lv J."/>
            <person name="Arendt D."/>
            <person name="Savage R."/>
            <person name="Osoegawa K."/>
            <person name="de Jong P."/>
            <person name="Lindberg D.R."/>
            <person name="Seaver E.C."/>
            <person name="Weisblat D.A."/>
            <person name="Putnam N.H."/>
            <person name="Grigoriev I.V."/>
            <person name="Rokhsar D.S."/>
        </authorList>
    </citation>
    <scope>NUCLEOTIDE SEQUENCE</scope>
    <source>
        <strain evidence="3">I ESC-2004</strain>
    </source>
</reference>
<evidence type="ECO:0000313" key="1">
    <source>
        <dbReference type="EMBL" id="ELU09977.1"/>
    </source>
</evidence>
<dbReference type="EMBL" id="AMQN01006159">
    <property type="status" value="NOT_ANNOTATED_CDS"/>
    <property type="molecule type" value="Genomic_DNA"/>
</dbReference>
<keyword evidence="3" id="KW-1185">Reference proteome</keyword>
<evidence type="ECO:0000313" key="3">
    <source>
        <dbReference type="Proteomes" id="UP000014760"/>
    </source>
</evidence>
<gene>
    <name evidence="1" type="ORF">CAPTEDRAFT_194651</name>
</gene>
<organism evidence="1">
    <name type="scientific">Capitella teleta</name>
    <name type="common">Polychaete worm</name>
    <dbReference type="NCBI Taxonomy" id="283909"/>
    <lineage>
        <taxon>Eukaryota</taxon>
        <taxon>Metazoa</taxon>
        <taxon>Spiralia</taxon>
        <taxon>Lophotrochozoa</taxon>
        <taxon>Annelida</taxon>
        <taxon>Polychaeta</taxon>
        <taxon>Sedentaria</taxon>
        <taxon>Scolecida</taxon>
        <taxon>Capitellidae</taxon>
        <taxon>Capitella</taxon>
    </lineage>
</organism>
<dbReference type="AlphaFoldDB" id="R7V189"/>
<reference evidence="2" key="3">
    <citation type="submission" date="2015-06" db="UniProtKB">
        <authorList>
            <consortium name="EnsemblMetazoa"/>
        </authorList>
    </citation>
    <scope>IDENTIFICATION</scope>
</reference>
<dbReference type="EnsemblMetazoa" id="CapteT194651">
    <property type="protein sequence ID" value="CapteP194651"/>
    <property type="gene ID" value="CapteG194651"/>
</dbReference>
<dbReference type="HOGENOM" id="CLU_1116652_0_0_1"/>